<organism evidence="10 11">
    <name type="scientific">Paenibacillus antri</name>
    <dbReference type="NCBI Taxonomy" id="2582848"/>
    <lineage>
        <taxon>Bacteria</taxon>
        <taxon>Bacillati</taxon>
        <taxon>Bacillota</taxon>
        <taxon>Bacilli</taxon>
        <taxon>Bacillales</taxon>
        <taxon>Paenibacillaceae</taxon>
        <taxon>Paenibacillus</taxon>
    </lineage>
</organism>
<dbReference type="InterPro" id="IPR014341">
    <property type="entry name" value="Ectoine_EhuD"/>
</dbReference>
<evidence type="ECO:0000313" key="11">
    <source>
        <dbReference type="Proteomes" id="UP000309676"/>
    </source>
</evidence>
<dbReference type="PANTHER" id="PTHR30614:SF0">
    <property type="entry name" value="L-CYSTINE TRANSPORT SYSTEM PERMEASE PROTEIN TCYL"/>
    <property type="match status" value="1"/>
</dbReference>
<dbReference type="Proteomes" id="UP000309676">
    <property type="component" value="Unassembled WGS sequence"/>
</dbReference>
<dbReference type="Gene3D" id="1.10.3720.10">
    <property type="entry name" value="MetI-like"/>
    <property type="match status" value="1"/>
</dbReference>
<proteinExistence type="inferred from homology"/>
<dbReference type="PANTHER" id="PTHR30614">
    <property type="entry name" value="MEMBRANE COMPONENT OF AMINO ACID ABC TRANSPORTER"/>
    <property type="match status" value="1"/>
</dbReference>
<evidence type="ECO:0000256" key="1">
    <source>
        <dbReference type="ARBA" id="ARBA00004651"/>
    </source>
</evidence>
<dbReference type="EMBL" id="VCIW01000016">
    <property type="protein sequence ID" value="TLS50200.1"/>
    <property type="molecule type" value="Genomic_DNA"/>
</dbReference>
<evidence type="ECO:0000256" key="5">
    <source>
        <dbReference type="ARBA" id="ARBA00022970"/>
    </source>
</evidence>
<keyword evidence="4 8" id="KW-0812">Transmembrane</keyword>
<accession>A0A5R9G7Z7</accession>
<dbReference type="InterPro" id="IPR043429">
    <property type="entry name" value="ArtM/GltK/GlnP/TcyL/YhdX-like"/>
</dbReference>
<evidence type="ECO:0000256" key="7">
    <source>
        <dbReference type="ARBA" id="ARBA00023136"/>
    </source>
</evidence>
<dbReference type="GO" id="GO:0043190">
    <property type="term" value="C:ATP-binding cassette (ABC) transporter complex"/>
    <property type="evidence" value="ECO:0007669"/>
    <property type="project" value="InterPro"/>
</dbReference>
<gene>
    <name evidence="10" type="primary">ehuD</name>
    <name evidence="10" type="ORF">FE782_21265</name>
</gene>
<evidence type="ECO:0000313" key="10">
    <source>
        <dbReference type="EMBL" id="TLS50200.1"/>
    </source>
</evidence>
<keyword evidence="7 8" id="KW-0472">Membrane</keyword>
<keyword evidence="6 8" id="KW-1133">Transmembrane helix</keyword>
<dbReference type="Pfam" id="PF00528">
    <property type="entry name" value="BPD_transp_1"/>
    <property type="match status" value="1"/>
</dbReference>
<feature type="domain" description="ABC transmembrane type-1" evidence="9">
    <location>
        <begin position="21"/>
        <end position="210"/>
    </location>
</feature>
<keyword evidence="3" id="KW-1003">Cell membrane</keyword>
<feature type="transmembrane region" description="Helical" evidence="8">
    <location>
        <begin position="25"/>
        <end position="45"/>
    </location>
</feature>
<dbReference type="InterPro" id="IPR035906">
    <property type="entry name" value="MetI-like_sf"/>
</dbReference>
<evidence type="ECO:0000256" key="4">
    <source>
        <dbReference type="ARBA" id="ARBA00022692"/>
    </source>
</evidence>
<dbReference type="OrthoDB" id="9805999at2"/>
<dbReference type="NCBIfam" id="TIGR01726">
    <property type="entry name" value="HEQRo_perm_3TM"/>
    <property type="match status" value="1"/>
</dbReference>
<evidence type="ECO:0000256" key="8">
    <source>
        <dbReference type="RuleBase" id="RU363032"/>
    </source>
</evidence>
<comment type="subcellular location">
    <subcellularLocation>
        <location evidence="1 8">Cell membrane</location>
        <topology evidence="1 8">Multi-pass membrane protein</topology>
    </subcellularLocation>
</comment>
<evidence type="ECO:0000256" key="6">
    <source>
        <dbReference type="ARBA" id="ARBA00022989"/>
    </source>
</evidence>
<evidence type="ECO:0000256" key="2">
    <source>
        <dbReference type="ARBA" id="ARBA00022448"/>
    </source>
</evidence>
<dbReference type="RefSeq" id="WP_138196354.1">
    <property type="nucleotide sequence ID" value="NZ_VCIW01000016.1"/>
</dbReference>
<reference evidence="10 11" key="1">
    <citation type="submission" date="2019-05" db="EMBL/GenBank/DDBJ databases">
        <authorList>
            <person name="Narsing Rao M.P."/>
            <person name="Li W.J."/>
        </authorList>
    </citation>
    <scope>NUCLEOTIDE SEQUENCE [LARGE SCALE GENOMIC DNA]</scope>
    <source>
        <strain evidence="10 11">SYSU_K30003</strain>
    </source>
</reference>
<comment type="similarity">
    <text evidence="8">Belongs to the binding-protein-dependent transport system permease family.</text>
</comment>
<dbReference type="GO" id="GO:0022857">
    <property type="term" value="F:transmembrane transporter activity"/>
    <property type="evidence" value="ECO:0007669"/>
    <property type="project" value="InterPro"/>
</dbReference>
<name>A0A5R9G7Z7_9BACL</name>
<dbReference type="NCBIfam" id="TIGR03003">
    <property type="entry name" value="ectoine_ehuD"/>
    <property type="match status" value="1"/>
</dbReference>
<keyword evidence="2 8" id="KW-0813">Transport</keyword>
<dbReference type="CDD" id="cd06261">
    <property type="entry name" value="TM_PBP2"/>
    <property type="match status" value="1"/>
</dbReference>
<feature type="transmembrane region" description="Helical" evidence="8">
    <location>
        <begin position="191"/>
        <end position="210"/>
    </location>
</feature>
<evidence type="ECO:0000259" key="9">
    <source>
        <dbReference type="PROSITE" id="PS50928"/>
    </source>
</evidence>
<dbReference type="GO" id="GO:0006865">
    <property type="term" value="P:amino acid transport"/>
    <property type="evidence" value="ECO:0007669"/>
    <property type="project" value="UniProtKB-KW"/>
</dbReference>
<dbReference type="InterPro" id="IPR010065">
    <property type="entry name" value="AA_ABC_transptr_permease_3TM"/>
</dbReference>
<sequence>MAEKWSWTAVSELLPLLLEGAKTTVIITIAGFLVAGLFGLLFAMLRRSPSKIVSKASGVVIDFIRCTPLLVQAFFLYFALPEIIHVRIDKYAAGIAALGLHYATYLSEVYRAGIDNVPKGQWEASRALNFGKAQTWLRIVLPQAIPPIVPVMGNYFIMMFKETPILIVIALPEMLLQAKLYGSANFRYIEAYTMVGLIFLLLSLPSSYLFRRLETKLNRR</sequence>
<keyword evidence="5" id="KW-0029">Amino-acid transport</keyword>
<comment type="caution">
    <text evidence="10">The sequence shown here is derived from an EMBL/GenBank/DDBJ whole genome shotgun (WGS) entry which is preliminary data.</text>
</comment>
<dbReference type="PROSITE" id="PS50928">
    <property type="entry name" value="ABC_TM1"/>
    <property type="match status" value="1"/>
</dbReference>
<dbReference type="InterPro" id="IPR000515">
    <property type="entry name" value="MetI-like"/>
</dbReference>
<protein>
    <submittedName>
        <fullName evidence="10">Ectoine/hydroxyectoine ABC transporter permease subunit EhuD</fullName>
    </submittedName>
</protein>
<keyword evidence="11" id="KW-1185">Reference proteome</keyword>
<evidence type="ECO:0000256" key="3">
    <source>
        <dbReference type="ARBA" id="ARBA00022475"/>
    </source>
</evidence>
<dbReference type="SUPFAM" id="SSF161098">
    <property type="entry name" value="MetI-like"/>
    <property type="match status" value="1"/>
</dbReference>
<dbReference type="AlphaFoldDB" id="A0A5R9G7Z7"/>